<accession>A0AAD4CKI6</accession>
<keyword evidence="2" id="KW-0378">Hydrolase</keyword>
<dbReference type="InterPro" id="IPR002410">
    <property type="entry name" value="Peptidase_S33"/>
</dbReference>
<dbReference type="PANTHER" id="PTHR43248:SF2">
    <property type="entry name" value="PROLYL AMINOPEPTIDASE"/>
    <property type="match status" value="1"/>
</dbReference>
<dbReference type="Gene3D" id="3.40.50.1820">
    <property type="entry name" value="alpha/beta hydrolase"/>
    <property type="match status" value="1"/>
</dbReference>
<dbReference type="SUPFAM" id="SSF53474">
    <property type="entry name" value="alpha/beta-Hydrolases"/>
    <property type="match status" value="1"/>
</dbReference>
<evidence type="ECO:0000313" key="5">
    <source>
        <dbReference type="Proteomes" id="UP001194746"/>
    </source>
</evidence>
<dbReference type="PRINTS" id="PR00793">
    <property type="entry name" value="PROAMNOPTASE"/>
</dbReference>
<evidence type="ECO:0000313" key="4">
    <source>
        <dbReference type="EMBL" id="KAF9888215.1"/>
    </source>
</evidence>
<evidence type="ECO:0000256" key="2">
    <source>
        <dbReference type="ARBA" id="ARBA00022801"/>
    </source>
</evidence>
<dbReference type="InterPro" id="IPR051601">
    <property type="entry name" value="Serine_prot/Carboxylest_S33"/>
</dbReference>
<keyword evidence="5" id="KW-1185">Reference proteome</keyword>
<dbReference type="InterPro" id="IPR000073">
    <property type="entry name" value="AB_hydrolase_1"/>
</dbReference>
<dbReference type="InterPro" id="IPR029058">
    <property type="entry name" value="AB_hydrolase_fold"/>
</dbReference>
<comment type="similarity">
    <text evidence="1">Belongs to the peptidase S33 family.</text>
</comment>
<proteinExistence type="inferred from homology"/>
<gene>
    <name evidence="4" type="ORF">FE257_009210</name>
</gene>
<dbReference type="EMBL" id="VCAU01000050">
    <property type="protein sequence ID" value="KAF9888215.1"/>
    <property type="molecule type" value="Genomic_DNA"/>
</dbReference>
<dbReference type="GO" id="GO:0006508">
    <property type="term" value="P:proteolysis"/>
    <property type="evidence" value="ECO:0007669"/>
    <property type="project" value="InterPro"/>
</dbReference>
<dbReference type="Proteomes" id="UP001194746">
    <property type="component" value="Unassembled WGS sequence"/>
</dbReference>
<evidence type="ECO:0000256" key="1">
    <source>
        <dbReference type="ARBA" id="ARBA00010088"/>
    </source>
</evidence>
<comment type="caution">
    <text evidence="4">The sequence shown here is derived from an EMBL/GenBank/DDBJ whole genome shotgun (WGS) entry which is preliminary data.</text>
</comment>
<protein>
    <recommendedName>
        <fullName evidence="3">AB hydrolase-1 domain-containing protein</fullName>
    </recommendedName>
</protein>
<dbReference type="GO" id="GO:0008233">
    <property type="term" value="F:peptidase activity"/>
    <property type="evidence" value="ECO:0007669"/>
    <property type="project" value="InterPro"/>
</dbReference>
<sequence>MAAKLVDRRFHNVPGKLRVAELLFDVPVNYTKPNDGTLRLFARSVRRLAAPFDPAADEKQLPWLVYLQGGPGFGCRPPQDNGWVGTALDKGYQVLFLDQRGTGLSSTITASTLALQGNAIKQAEYLKHFRADNIVRDCEAIRRCLTTDYPQEKRKWSIIGQSFGGFCAITYLSMFPQGLAEAFICGGLAPLVNGPDEVYARTYEKVEERNNAYYTKFPEDVERVKRIVQYLLDHNVTIPSGTLTAERFQQLGIMFGMHGGLDIVHDIVLRAVNDLDIFGTLTYPTLTTIDSNGGYDSNVIYAILHEAIYCQGQASNWSADQTRAANQKFHANVDLPQIWFTGEMIFRDMFDTYDELNQIKEAAEIIATANDWPALYDEEQLANNQVPVYAATYMEDMYVHFGLAMDTAAKIKGIKQFVTNVMYHNALRSKSDEVMQQLFALREDSID</sequence>
<organism evidence="4 5">
    <name type="scientific">Aspergillus nanangensis</name>
    <dbReference type="NCBI Taxonomy" id="2582783"/>
    <lineage>
        <taxon>Eukaryota</taxon>
        <taxon>Fungi</taxon>
        <taxon>Dikarya</taxon>
        <taxon>Ascomycota</taxon>
        <taxon>Pezizomycotina</taxon>
        <taxon>Eurotiomycetes</taxon>
        <taxon>Eurotiomycetidae</taxon>
        <taxon>Eurotiales</taxon>
        <taxon>Aspergillaceae</taxon>
        <taxon>Aspergillus</taxon>
        <taxon>Aspergillus subgen. Circumdati</taxon>
    </lineage>
</organism>
<feature type="domain" description="AB hydrolase-1" evidence="3">
    <location>
        <begin position="62"/>
        <end position="223"/>
    </location>
</feature>
<dbReference type="PANTHER" id="PTHR43248">
    <property type="entry name" value="2-SUCCINYL-6-HYDROXY-2,4-CYCLOHEXADIENE-1-CARBOXYLATE SYNTHASE"/>
    <property type="match status" value="1"/>
</dbReference>
<dbReference type="Pfam" id="PF00561">
    <property type="entry name" value="Abhydrolase_1"/>
    <property type="match status" value="1"/>
</dbReference>
<dbReference type="AlphaFoldDB" id="A0AAD4CKI6"/>
<reference evidence="4" key="2">
    <citation type="submission" date="2020-02" db="EMBL/GenBank/DDBJ databases">
        <authorList>
            <person name="Gilchrist C.L.M."/>
            <person name="Chooi Y.-H."/>
        </authorList>
    </citation>
    <scope>NUCLEOTIDE SEQUENCE</scope>
    <source>
        <strain evidence="4">MST-FP2251</strain>
    </source>
</reference>
<reference evidence="4" key="1">
    <citation type="journal article" date="2019" name="Beilstein J. Org. Chem.">
        <title>Nanangenines: drimane sesquiterpenoids as the dominant metabolite cohort of a novel Australian fungus, Aspergillus nanangensis.</title>
        <authorList>
            <person name="Lacey H.J."/>
            <person name="Gilchrist C.L.M."/>
            <person name="Crombie A."/>
            <person name="Kalaitzis J.A."/>
            <person name="Vuong D."/>
            <person name="Rutledge P.J."/>
            <person name="Turner P."/>
            <person name="Pitt J.I."/>
            <person name="Lacey E."/>
            <person name="Chooi Y.H."/>
            <person name="Piggott A.M."/>
        </authorList>
    </citation>
    <scope>NUCLEOTIDE SEQUENCE</scope>
    <source>
        <strain evidence="4">MST-FP2251</strain>
    </source>
</reference>
<name>A0AAD4CKI6_ASPNN</name>
<evidence type="ECO:0000259" key="3">
    <source>
        <dbReference type="Pfam" id="PF00561"/>
    </source>
</evidence>